<name>A0A1A9ZUQ1_GLOPL</name>
<dbReference type="AlphaFoldDB" id="A0A1A9ZUQ1"/>
<dbReference type="Proteomes" id="UP000092445">
    <property type="component" value="Unassembled WGS sequence"/>
</dbReference>
<accession>A0A1A9ZUQ1</accession>
<dbReference type="VEuPathDB" id="VectorBase:GPAI025661"/>
<proteinExistence type="predicted"/>
<feature type="transmembrane region" description="Helical" evidence="1">
    <location>
        <begin position="21"/>
        <end position="40"/>
    </location>
</feature>
<keyword evidence="1" id="KW-1133">Transmembrane helix</keyword>
<organism evidence="2 3">
    <name type="scientific">Glossina pallidipes</name>
    <name type="common">Tsetse fly</name>
    <dbReference type="NCBI Taxonomy" id="7398"/>
    <lineage>
        <taxon>Eukaryota</taxon>
        <taxon>Metazoa</taxon>
        <taxon>Ecdysozoa</taxon>
        <taxon>Arthropoda</taxon>
        <taxon>Hexapoda</taxon>
        <taxon>Insecta</taxon>
        <taxon>Pterygota</taxon>
        <taxon>Neoptera</taxon>
        <taxon>Endopterygota</taxon>
        <taxon>Diptera</taxon>
        <taxon>Brachycera</taxon>
        <taxon>Muscomorpha</taxon>
        <taxon>Hippoboscoidea</taxon>
        <taxon>Glossinidae</taxon>
        <taxon>Glossina</taxon>
    </lineage>
</organism>
<keyword evidence="3" id="KW-1185">Reference proteome</keyword>
<keyword evidence="1" id="KW-0472">Membrane</keyword>
<evidence type="ECO:0000313" key="2">
    <source>
        <dbReference type="EnsemblMetazoa" id="GPAI025661-PA"/>
    </source>
</evidence>
<evidence type="ECO:0000256" key="1">
    <source>
        <dbReference type="SAM" id="Phobius"/>
    </source>
</evidence>
<sequence length="119" mass="13688">MFWKSSTLNERRRRRRSNLHWGVILLGITTNRFVCVHTISEETIFGLCNYTLLVKSNTALSRSNGSSISRDSSSGSSIKLSHQQSKSMIFGVSIEFEHLLYIFAIYGVYYLCTVFEHKK</sequence>
<reference evidence="2" key="2">
    <citation type="submission" date="2020-05" db="UniProtKB">
        <authorList>
            <consortium name="EnsemblMetazoa"/>
        </authorList>
    </citation>
    <scope>IDENTIFICATION</scope>
    <source>
        <strain evidence="2">IAEA</strain>
    </source>
</reference>
<dbReference type="EnsemblMetazoa" id="GPAI025661-RA">
    <property type="protein sequence ID" value="GPAI025661-PA"/>
    <property type="gene ID" value="GPAI025661"/>
</dbReference>
<reference evidence="3" key="1">
    <citation type="submission" date="2014-03" db="EMBL/GenBank/DDBJ databases">
        <authorList>
            <person name="Aksoy S."/>
            <person name="Warren W."/>
            <person name="Wilson R.K."/>
        </authorList>
    </citation>
    <scope>NUCLEOTIDE SEQUENCE [LARGE SCALE GENOMIC DNA]</scope>
    <source>
        <strain evidence="3">IAEA</strain>
    </source>
</reference>
<feature type="transmembrane region" description="Helical" evidence="1">
    <location>
        <begin position="98"/>
        <end position="115"/>
    </location>
</feature>
<keyword evidence="1" id="KW-0812">Transmembrane</keyword>
<evidence type="ECO:0000313" key="3">
    <source>
        <dbReference type="Proteomes" id="UP000092445"/>
    </source>
</evidence>
<protein>
    <submittedName>
        <fullName evidence="2">Uncharacterized protein</fullName>
    </submittedName>
</protein>